<evidence type="ECO:0000256" key="12">
    <source>
        <dbReference type="ARBA" id="ARBA00076160"/>
    </source>
</evidence>
<dbReference type="HAMAP" id="MF_00113">
    <property type="entry name" value="QueA"/>
    <property type="match status" value="1"/>
</dbReference>
<organism evidence="14 15">
    <name type="scientific">Gemmatirosa kalamazoonensis</name>
    <dbReference type="NCBI Taxonomy" id="861299"/>
    <lineage>
        <taxon>Bacteria</taxon>
        <taxon>Pseudomonadati</taxon>
        <taxon>Gemmatimonadota</taxon>
        <taxon>Gemmatimonadia</taxon>
        <taxon>Gemmatimonadales</taxon>
        <taxon>Gemmatimonadaceae</taxon>
        <taxon>Gemmatirosa</taxon>
    </lineage>
</organism>
<evidence type="ECO:0000256" key="9">
    <source>
        <dbReference type="ARBA" id="ARBA00061210"/>
    </source>
</evidence>
<dbReference type="GO" id="GO:0005737">
    <property type="term" value="C:cytoplasm"/>
    <property type="evidence" value="ECO:0007669"/>
    <property type="project" value="UniProtKB-SubCell"/>
</dbReference>
<evidence type="ECO:0000256" key="5">
    <source>
        <dbReference type="ARBA" id="ARBA00022679"/>
    </source>
</evidence>
<dbReference type="FunFam" id="3.40.1780.10:FF:000001">
    <property type="entry name" value="S-adenosylmethionine:tRNA ribosyltransferase-isomerase"/>
    <property type="match status" value="1"/>
</dbReference>
<dbReference type="NCBIfam" id="NF001140">
    <property type="entry name" value="PRK00147.1"/>
    <property type="match status" value="1"/>
</dbReference>
<comment type="subunit">
    <text evidence="3 13">Monomer.</text>
</comment>
<dbReference type="NCBIfam" id="TIGR00113">
    <property type="entry name" value="queA"/>
    <property type="match status" value="1"/>
</dbReference>
<keyword evidence="15" id="KW-1185">Reference proteome</keyword>
<sequence>MPERPGNRTSDFDFELPERLVAQTPLERRDASRLMVVDRAAGTIAHRTFADLPSLMAAGDALVLNTTRVFRARLLGRRDSGAPAEVMLLRAQDDDPAVFEAMVHPGAKLKPGRRVVVADDLEVEILGTSGRGTRFVRLHAHGDPMEAVERNGHVPLPPYIHRTDATADVQRYQTVYARERGSVAAPTAGLHFTPELLDAIAARGVRRVDVVLHVGAGTFKPVAVEDPAEHVMHSEWYAVSAAAAAAVNAARAAGGRVWAVGTTSARTLESAANDDGTVRAESRDTALFIRPGYRFKAVDRLITNFHLPRSTLLMLVAAMVGYDLAMHAYRVAVEEGYRFYSYGDAMVIL</sequence>
<dbReference type="eggNOG" id="COG0809">
    <property type="taxonomic scope" value="Bacteria"/>
</dbReference>
<evidence type="ECO:0000256" key="13">
    <source>
        <dbReference type="HAMAP-Rule" id="MF_00113"/>
    </source>
</evidence>
<dbReference type="GO" id="GO:0008616">
    <property type="term" value="P:tRNA queuosine(34) biosynthetic process"/>
    <property type="evidence" value="ECO:0007669"/>
    <property type="project" value="UniProtKB-UniRule"/>
</dbReference>
<name>W0RI54_9BACT</name>
<dbReference type="InParanoid" id="W0RI54"/>
<evidence type="ECO:0000256" key="2">
    <source>
        <dbReference type="ARBA" id="ARBA00004691"/>
    </source>
</evidence>
<dbReference type="InterPro" id="IPR042118">
    <property type="entry name" value="QueA_dom1"/>
</dbReference>
<dbReference type="Pfam" id="PF02547">
    <property type="entry name" value="Queuosine_synth"/>
    <property type="match status" value="1"/>
</dbReference>
<keyword evidence="6 13" id="KW-0949">S-adenosyl-L-methionine</keyword>
<dbReference type="RefSeq" id="WP_025411581.1">
    <property type="nucleotide sequence ID" value="NZ_CP007128.1"/>
</dbReference>
<dbReference type="FunCoup" id="W0RI54">
    <property type="interactions" value="366"/>
</dbReference>
<dbReference type="SUPFAM" id="SSF111337">
    <property type="entry name" value="QueA-like"/>
    <property type="match status" value="1"/>
</dbReference>
<evidence type="ECO:0000313" key="15">
    <source>
        <dbReference type="Proteomes" id="UP000019151"/>
    </source>
</evidence>
<dbReference type="InterPro" id="IPR042119">
    <property type="entry name" value="QueA_dom2"/>
</dbReference>
<reference evidence="14 15" key="1">
    <citation type="journal article" date="2014" name="Genome Announc.">
        <title>Genome Sequence and Methylome of Soil Bacterium Gemmatirosa kalamazoonensis KBS708T, a Member of the Rarely Cultivated Gemmatimonadetes Phylum.</title>
        <authorList>
            <person name="Debruyn J.M."/>
            <person name="Radosevich M."/>
            <person name="Wommack K.E."/>
            <person name="Polson S.W."/>
            <person name="Hauser L.J."/>
            <person name="Fawaz M.N."/>
            <person name="Korlach J."/>
            <person name="Tsai Y.C."/>
        </authorList>
    </citation>
    <scope>NUCLEOTIDE SEQUENCE [LARGE SCALE GENOMIC DNA]</scope>
    <source>
        <strain evidence="14 15">KBS708</strain>
    </source>
</reference>
<dbReference type="EC" id="2.4.99.17" evidence="10 13"/>
<dbReference type="InterPro" id="IPR036100">
    <property type="entry name" value="QueA_sf"/>
</dbReference>
<gene>
    <name evidence="13" type="primary">queA</name>
    <name evidence="14" type="ORF">J421_2570</name>
</gene>
<comment type="pathway">
    <text evidence="2 13">tRNA modification; tRNA-queuosine biosynthesis.</text>
</comment>
<dbReference type="AlphaFoldDB" id="W0RI54"/>
<dbReference type="EMBL" id="CP007128">
    <property type="protein sequence ID" value="AHG90107.1"/>
    <property type="molecule type" value="Genomic_DNA"/>
</dbReference>
<dbReference type="PANTHER" id="PTHR30307:SF0">
    <property type="entry name" value="S-ADENOSYLMETHIONINE:TRNA RIBOSYLTRANSFERASE-ISOMERASE"/>
    <property type="match status" value="1"/>
</dbReference>
<dbReference type="UniPathway" id="UPA00392"/>
<dbReference type="STRING" id="861299.J421_2570"/>
<evidence type="ECO:0000256" key="11">
    <source>
        <dbReference type="ARBA" id="ARBA00069325"/>
    </source>
</evidence>
<evidence type="ECO:0000256" key="6">
    <source>
        <dbReference type="ARBA" id="ARBA00022691"/>
    </source>
</evidence>
<dbReference type="Proteomes" id="UP000019151">
    <property type="component" value="Chromosome"/>
</dbReference>
<keyword evidence="5 13" id="KW-0808">Transferase</keyword>
<dbReference type="OrthoDB" id="9805933at2"/>
<comment type="similarity">
    <text evidence="9 13">Belongs to the QueA family.</text>
</comment>
<evidence type="ECO:0000256" key="10">
    <source>
        <dbReference type="ARBA" id="ARBA00066503"/>
    </source>
</evidence>
<comment type="subcellular location">
    <subcellularLocation>
        <location evidence="1 13">Cytoplasm</location>
    </subcellularLocation>
</comment>
<proteinExistence type="inferred from homology"/>
<dbReference type="PATRIC" id="fig|861299.3.peg.2618"/>
<dbReference type="Gene3D" id="2.40.10.240">
    <property type="entry name" value="QueA-like"/>
    <property type="match status" value="1"/>
</dbReference>
<dbReference type="Gene3D" id="3.40.1780.10">
    <property type="entry name" value="QueA-like"/>
    <property type="match status" value="2"/>
</dbReference>
<dbReference type="InterPro" id="IPR003699">
    <property type="entry name" value="QueA"/>
</dbReference>
<dbReference type="GO" id="GO:0051075">
    <property type="term" value="F:S-adenosylmethionine:tRNA ribosyltransferase-isomerase activity"/>
    <property type="evidence" value="ECO:0007669"/>
    <property type="project" value="UniProtKB-EC"/>
</dbReference>
<dbReference type="KEGG" id="gba:J421_2570"/>
<evidence type="ECO:0000313" key="14">
    <source>
        <dbReference type="EMBL" id="AHG90107.1"/>
    </source>
</evidence>
<comment type="function">
    <text evidence="13">Transfers and isomerizes the ribose moiety from AdoMet to the 7-aminomethyl group of 7-deazaguanine (preQ1-tRNA) to give epoxyqueuosine (oQ-tRNA).</text>
</comment>
<evidence type="ECO:0000256" key="7">
    <source>
        <dbReference type="ARBA" id="ARBA00022785"/>
    </source>
</evidence>
<evidence type="ECO:0000256" key="8">
    <source>
        <dbReference type="ARBA" id="ARBA00052751"/>
    </source>
</evidence>
<evidence type="ECO:0000256" key="1">
    <source>
        <dbReference type="ARBA" id="ARBA00004496"/>
    </source>
</evidence>
<comment type="catalytic activity">
    <reaction evidence="8 13">
        <text>7-aminomethyl-7-carbaguanosine(34) in tRNA + S-adenosyl-L-methionine = epoxyqueuosine(34) in tRNA + adenine + L-methionine + 2 H(+)</text>
        <dbReference type="Rhea" id="RHEA:32155"/>
        <dbReference type="Rhea" id="RHEA-COMP:10342"/>
        <dbReference type="Rhea" id="RHEA-COMP:18582"/>
        <dbReference type="ChEBI" id="CHEBI:15378"/>
        <dbReference type="ChEBI" id="CHEBI:16708"/>
        <dbReference type="ChEBI" id="CHEBI:57844"/>
        <dbReference type="ChEBI" id="CHEBI:59789"/>
        <dbReference type="ChEBI" id="CHEBI:82833"/>
        <dbReference type="ChEBI" id="CHEBI:194443"/>
        <dbReference type="EC" id="2.4.99.17"/>
    </reaction>
</comment>
<evidence type="ECO:0000256" key="4">
    <source>
        <dbReference type="ARBA" id="ARBA00022490"/>
    </source>
</evidence>
<keyword evidence="7 13" id="KW-0671">Queuosine biosynthesis</keyword>
<accession>W0RI54</accession>
<keyword evidence="14" id="KW-0413">Isomerase</keyword>
<keyword evidence="4 13" id="KW-0963">Cytoplasm</keyword>
<evidence type="ECO:0000256" key="3">
    <source>
        <dbReference type="ARBA" id="ARBA00011245"/>
    </source>
</evidence>
<protein>
    <recommendedName>
        <fullName evidence="11 13">S-adenosylmethionine:tRNA ribosyltransferase-isomerase</fullName>
        <ecNumber evidence="10 13">2.4.99.17</ecNumber>
    </recommendedName>
    <alternativeName>
        <fullName evidence="12 13">Queuosine biosynthesis protein QueA</fullName>
    </alternativeName>
</protein>
<dbReference type="HOGENOM" id="CLU_039110_1_1_0"/>
<dbReference type="PANTHER" id="PTHR30307">
    <property type="entry name" value="S-ADENOSYLMETHIONINE:TRNA RIBOSYLTRANSFERASE-ISOMERASE"/>
    <property type="match status" value="1"/>
</dbReference>